<keyword evidence="5" id="KW-1003">Cell membrane</keyword>
<evidence type="ECO:0000256" key="3">
    <source>
        <dbReference type="ARBA" id="ARBA00022989"/>
    </source>
</evidence>
<keyword evidence="3 5" id="KW-1133">Transmembrane helix</keyword>
<keyword evidence="2 5" id="KW-0812">Transmembrane</keyword>
<evidence type="ECO:0000313" key="7">
    <source>
        <dbReference type="EMBL" id="MEK8088255.1"/>
    </source>
</evidence>
<comment type="subunit">
    <text evidence="5">Homoheptamer.</text>
</comment>
<feature type="transmembrane region" description="Helical" evidence="5">
    <location>
        <begin position="39"/>
        <end position="60"/>
    </location>
</feature>
<dbReference type="Gene3D" id="2.30.30.60">
    <property type="match status" value="1"/>
</dbReference>
<accession>A0ABU9D3W0</accession>
<keyword evidence="5" id="KW-0407">Ion channel</keyword>
<dbReference type="RefSeq" id="WP_341369321.1">
    <property type="nucleotide sequence ID" value="NZ_JBBPCO010000001.1"/>
</dbReference>
<dbReference type="InterPro" id="IPR045275">
    <property type="entry name" value="MscS_archaea/bacteria_type"/>
</dbReference>
<dbReference type="Proteomes" id="UP001446205">
    <property type="component" value="Unassembled WGS sequence"/>
</dbReference>
<dbReference type="InterPro" id="IPR010920">
    <property type="entry name" value="LSM_dom_sf"/>
</dbReference>
<dbReference type="Pfam" id="PF00924">
    <property type="entry name" value="MS_channel_2nd"/>
    <property type="match status" value="1"/>
</dbReference>
<evidence type="ECO:0000256" key="5">
    <source>
        <dbReference type="RuleBase" id="RU369025"/>
    </source>
</evidence>
<keyword evidence="5" id="KW-0813">Transport</keyword>
<keyword evidence="5" id="KW-0997">Cell inner membrane</keyword>
<comment type="caution">
    <text evidence="7">The sequence shown here is derived from an EMBL/GenBank/DDBJ whole genome shotgun (WGS) entry which is preliminary data.</text>
</comment>
<keyword evidence="4 5" id="KW-0472">Membrane</keyword>
<comment type="similarity">
    <text evidence="5">Belongs to the MscS (TC 1.A.23) family.</text>
</comment>
<dbReference type="InterPro" id="IPR023408">
    <property type="entry name" value="MscS_beta-dom_sf"/>
</dbReference>
<reference evidence="7 8" key="1">
    <citation type="submission" date="2024-04" db="EMBL/GenBank/DDBJ databases">
        <authorList>
            <person name="Abashina T."/>
            <person name="Shaikin A."/>
        </authorList>
    </citation>
    <scope>NUCLEOTIDE SEQUENCE [LARGE SCALE GENOMIC DNA]</scope>
    <source>
        <strain evidence="7 8">AAFK</strain>
    </source>
</reference>
<comment type="function">
    <text evidence="5">Mechanosensitive channel that participates in the regulation of osmotic pressure changes within the cell, opening in response to stretch forces in the membrane lipid bilayer, without the need for other proteins. Contributes to normal resistance to hypoosmotic shock. Forms an ion channel of 1.0 nanosiemens conductance with a slight preference for anions.</text>
</comment>
<dbReference type="InterPro" id="IPR006685">
    <property type="entry name" value="MscS_channel_2nd"/>
</dbReference>
<dbReference type="PANTHER" id="PTHR30221">
    <property type="entry name" value="SMALL-CONDUCTANCE MECHANOSENSITIVE CHANNEL"/>
    <property type="match status" value="1"/>
</dbReference>
<name>A0ABU9D3W0_9PROT</name>
<dbReference type="SUPFAM" id="SSF50182">
    <property type="entry name" value="Sm-like ribonucleoproteins"/>
    <property type="match status" value="1"/>
</dbReference>
<gene>
    <name evidence="7" type="ORF">WOB96_00620</name>
</gene>
<sequence length="343" mass="37517">MKQWLHRLLARLPLSSIVWAATAILLILILAIVEQHYKIPSAWATLARALIVIAIGLRIIKHIEGALAAERADTLSRVMNGQTARNRSLSWRDTVTGIYIIRLLLYAGLVLITIFAVGGTLSGFVVGGTLISVMLGVAGQSFFANFFGGLAIALFRPFDLGDHIQLIAGQLPIFMESYPHSTRPQGYSGIIRDINLFYTELRLDSGQILRVPNGIVITAGLLKTEPDEWVRLVFRFDIDVSLDTEATLNRLNDLARTHFCGGQDDDAEIVPLPTQHSASAQDQAGPLRPAKQIGWQPPEVAIVDLGVSTTSIEVRSSVPAHQSQRSKEAFLREAAGFLRAKPA</sequence>
<evidence type="ECO:0000313" key="8">
    <source>
        <dbReference type="Proteomes" id="UP001446205"/>
    </source>
</evidence>
<comment type="subcellular location">
    <subcellularLocation>
        <location evidence="5">Cell inner membrane</location>
        <topology evidence="5">Multi-pass membrane protein</topology>
    </subcellularLocation>
    <subcellularLocation>
        <location evidence="1">Membrane</location>
    </subcellularLocation>
</comment>
<organism evidence="7 8">
    <name type="scientific">Thermithiobacillus plumbiphilus</name>
    <dbReference type="NCBI Taxonomy" id="1729899"/>
    <lineage>
        <taxon>Bacteria</taxon>
        <taxon>Pseudomonadati</taxon>
        <taxon>Pseudomonadota</taxon>
        <taxon>Acidithiobacillia</taxon>
        <taxon>Acidithiobacillales</taxon>
        <taxon>Thermithiobacillaceae</taxon>
        <taxon>Thermithiobacillus</taxon>
    </lineage>
</organism>
<proteinExistence type="inferred from homology"/>
<evidence type="ECO:0000256" key="1">
    <source>
        <dbReference type="ARBA" id="ARBA00004370"/>
    </source>
</evidence>
<dbReference type="PANTHER" id="PTHR30221:SF1">
    <property type="entry name" value="SMALL-CONDUCTANCE MECHANOSENSITIVE CHANNEL"/>
    <property type="match status" value="1"/>
</dbReference>
<feature type="domain" description="Mechanosensitive ion channel MscS" evidence="6">
    <location>
        <begin position="143"/>
        <end position="218"/>
    </location>
</feature>
<keyword evidence="8" id="KW-1185">Reference proteome</keyword>
<evidence type="ECO:0000256" key="2">
    <source>
        <dbReference type="ARBA" id="ARBA00022692"/>
    </source>
</evidence>
<keyword evidence="5" id="KW-0406">Ion transport</keyword>
<feature type="transmembrane region" description="Helical" evidence="5">
    <location>
        <begin position="130"/>
        <end position="155"/>
    </location>
</feature>
<feature type="transmembrane region" description="Helical" evidence="5">
    <location>
        <begin position="95"/>
        <end position="118"/>
    </location>
</feature>
<dbReference type="EMBL" id="JBBPCO010000001">
    <property type="protein sequence ID" value="MEK8088255.1"/>
    <property type="molecule type" value="Genomic_DNA"/>
</dbReference>
<evidence type="ECO:0000256" key="4">
    <source>
        <dbReference type="ARBA" id="ARBA00023136"/>
    </source>
</evidence>
<protein>
    <recommendedName>
        <fullName evidence="5">Small-conductance mechanosensitive channel</fullName>
    </recommendedName>
</protein>
<evidence type="ECO:0000259" key="6">
    <source>
        <dbReference type="Pfam" id="PF00924"/>
    </source>
</evidence>
<feature type="transmembrane region" description="Helical" evidence="5">
    <location>
        <begin position="12"/>
        <end position="33"/>
    </location>
</feature>